<evidence type="ECO:0000313" key="1">
    <source>
        <dbReference type="EMBL" id="MBE4908529.1"/>
    </source>
</evidence>
<dbReference type="EMBL" id="JADCLJ010000020">
    <property type="protein sequence ID" value="MBE4908529.1"/>
    <property type="molecule type" value="Genomic_DNA"/>
</dbReference>
<keyword evidence="2" id="KW-1185">Reference proteome</keyword>
<accession>A0ABR9QJ89</accession>
<dbReference type="Gene3D" id="2.40.100.20">
    <property type="match status" value="1"/>
</dbReference>
<dbReference type="RefSeq" id="WP_193536307.1">
    <property type="nucleotide sequence ID" value="NZ_JADCLJ010000020.1"/>
</dbReference>
<reference evidence="1 2" key="1">
    <citation type="submission" date="2020-10" db="EMBL/GenBank/DDBJ databases">
        <title>Bacillus sp. HD4P25, an endophyte from a halophyte.</title>
        <authorList>
            <person name="Sun J.-Q."/>
        </authorList>
    </citation>
    <scope>NUCLEOTIDE SEQUENCE [LARGE SCALE GENOMIC DNA]</scope>
    <source>
        <strain evidence="1 2">YIM 93174</strain>
    </source>
</reference>
<evidence type="ECO:0000313" key="2">
    <source>
        <dbReference type="Proteomes" id="UP001516662"/>
    </source>
</evidence>
<comment type="caution">
    <text evidence="1">The sequence shown here is derived from an EMBL/GenBank/DDBJ whole genome shotgun (WGS) entry which is preliminary data.</text>
</comment>
<dbReference type="Pfam" id="PF12903">
    <property type="entry name" value="DUF3830"/>
    <property type="match status" value="1"/>
</dbReference>
<sequence length="158" mass="17762">MSLFNINFIDIDVSIRARLLSEKAPATTEAFLKLLKNPIPSTGKHAMYTGKEISIQLPVKSCEGTELHDPAKENLTCFPQPGDILFTFMPAYAWGGVPTPIYDFGLFYGRDARTFFPAGWLPGNLFARVLDEDMEELEEIGKLIHTKGQQRLRLELNS</sequence>
<gene>
    <name evidence="1" type="ORF">IMZ08_10720</name>
</gene>
<protein>
    <submittedName>
        <fullName evidence="1">DUF3830 family protein</fullName>
    </submittedName>
</protein>
<organism evidence="1 2">
    <name type="scientific">Litchfieldia luteola</name>
    <dbReference type="NCBI Taxonomy" id="682179"/>
    <lineage>
        <taxon>Bacteria</taxon>
        <taxon>Bacillati</taxon>
        <taxon>Bacillota</taxon>
        <taxon>Bacilli</taxon>
        <taxon>Bacillales</taxon>
        <taxon>Bacillaceae</taxon>
        <taxon>Litchfieldia</taxon>
    </lineage>
</organism>
<dbReference type="Proteomes" id="UP001516662">
    <property type="component" value="Unassembled WGS sequence"/>
</dbReference>
<name>A0ABR9QJ89_9BACI</name>
<proteinExistence type="predicted"/>
<dbReference type="InterPro" id="IPR024532">
    <property type="entry name" value="DUF3830"/>
</dbReference>